<dbReference type="PANTHER" id="PTHR42939">
    <property type="entry name" value="ABC TRANSPORTER ATP-BINDING PROTEIN ALBC-RELATED"/>
    <property type="match status" value="1"/>
</dbReference>
<dbReference type="SMART" id="SM00382">
    <property type="entry name" value="AAA"/>
    <property type="match status" value="1"/>
</dbReference>
<reference key="1">
    <citation type="submission" date="2010-11" db="EMBL/GenBank/DDBJ databases">
        <title>Complete sequence of Caldicellulosiruptor kronotskyensis 2002.</title>
        <authorList>
            <consortium name="US DOE Joint Genome Institute"/>
            <person name="Lucas S."/>
            <person name="Copeland A."/>
            <person name="Lapidus A."/>
            <person name="Cheng J.-F."/>
            <person name="Bruce D."/>
            <person name="Goodwin L."/>
            <person name="Pitluck S."/>
            <person name="Davenport K."/>
            <person name="Detter J.C."/>
            <person name="Han C."/>
            <person name="Tapia R."/>
            <person name="Land M."/>
            <person name="Hauser L."/>
            <person name="Jeffries C."/>
            <person name="Kyrpides N."/>
            <person name="Ivanova N."/>
            <person name="Mikhailova N."/>
            <person name="Blumer-Schuette S.E."/>
            <person name="Kelly R.M."/>
            <person name="Woyke T."/>
        </authorList>
    </citation>
    <scope>NUCLEOTIDE SEQUENCE</scope>
    <source>
        <strain>2002</strain>
    </source>
</reference>
<dbReference type="EMBL" id="CP002330">
    <property type="protein sequence ID" value="ADQ46181.1"/>
    <property type="molecule type" value="Genomic_DNA"/>
</dbReference>
<organism evidence="5 6">
    <name type="scientific">Caldicellulosiruptor kronotskyensis (strain DSM 18902 / VKM B-2412 / 2002)</name>
    <dbReference type="NCBI Taxonomy" id="632348"/>
    <lineage>
        <taxon>Bacteria</taxon>
        <taxon>Bacillati</taxon>
        <taxon>Bacillota</taxon>
        <taxon>Bacillota incertae sedis</taxon>
        <taxon>Caldicellulosiruptorales</taxon>
        <taxon>Caldicellulosiruptoraceae</taxon>
        <taxon>Caldicellulosiruptor</taxon>
    </lineage>
</organism>
<evidence type="ECO:0000256" key="1">
    <source>
        <dbReference type="ARBA" id="ARBA00022448"/>
    </source>
</evidence>
<evidence type="ECO:0000256" key="3">
    <source>
        <dbReference type="ARBA" id="ARBA00022840"/>
    </source>
</evidence>
<name>E4SBQ8_CALK2</name>
<dbReference type="Pfam" id="PF00005">
    <property type="entry name" value="ABC_tran"/>
    <property type="match status" value="1"/>
</dbReference>
<dbReference type="PROSITE" id="PS50893">
    <property type="entry name" value="ABC_TRANSPORTER_2"/>
    <property type="match status" value="1"/>
</dbReference>
<dbReference type="Proteomes" id="UP000006835">
    <property type="component" value="Chromosome"/>
</dbReference>
<dbReference type="InterPro" id="IPR051782">
    <property type="entry name" value="ABC_Transporter_VariousFunc"/>
</dbReference>
<dbReference type="PROSITE" id="PS00211">
    <property type="entry name" value="ABC_TRANSPORTER_1"/>
    <property type="match status" value="1"/>
</dbReference>
<proteinExistence type="predicted"/>
<dbReference type="OrthoDB" id="9804819at2"/>
<dbReference type="AlphaFoldDB" id="E4SBQ8"/>
<dbReference type="KEGG" id="ckn:Calkro_1321"/>
<dbReference type="Gene3D" id="3.40.50.300">
    <property type="entry name" value="P-loop containing nucleotide triphosphate hydrolases"/>
    <property type="match status" value="1"/>
</dbReference>
<dbReference type="PANTHER" id="PTHR42939:SF1">
    <property type="entry name" value="ABC TRANSPORTER ATP-BINDING PROTEIN ALBC-RELATED"/>
    <property type="match status" value="1"/>
</dbReference>
<keyword evidence="6" id="KW-1185">Reference proteome</keyword>
<evidence type="ECO:0000259" key="4">
    <source>
        <dbReference type="PROSITE" id="PS50893"/>
    </source>
</evidence>
<dbReference type="InterPro" id="IPR017871">
    <property type="entry name" value="ABC_transporter-like_CS"/>
</dbReference>
<dbReference type="HOGENOM" id="CLU_000604_1_2_9"/>
<keyword evidence="1" id="KW-0813">Transport</keyword>
<dbReference type="GO" id="GO:0005524">
    <property type="term" value="F:ATP binding"/>
    <property type="evidence" value="ECO:0007669"/>
    <property type="project" value="UniProtKB-KW"/>
</dbReference>
<keyword evidence="3" id="KW-0067">ATP-binding</keyword>
<evidence type="ECO:0000313" key="5">
    <source>
        <dbReference type="EMBL" id="ADQ46181.1"/>
    </source>
</evidence>
<reference evidence="5 6" key="2">
    <citation type="journal article" date="2011" name="J. Bacteriol.">
        <title>Complete genome sequences for the anaerobic, extremely thermophilic plant biomass-degrading bacteria Caldicellulosiruptor hydrothermalis, Caldicellulosiruptor kristjanssonii, Caldicellulosiruptor kronotskyensis, Caldicellulosiruptor owensenis, and Caldicellulosiruptor lactoaceticus.</title>
        <authorList>
            <person name="Blumer-Schuette S.E."/>
            <person name="Ozdemir I."/>
            <person name="Mistry D."/>
            <person name="Lucas S."/>
            <person name="Lapidus A."/>
            <person name="Cheng J.F."/>
            <person name="Goodwin L.A."/>
            <person name="Pitluck S."/>
            <person name="Land M.L."/>
            <person name="Hauser L.J."/>
            <person name="Woyke T."/>
            <person name="Mikhailova N."/>
            <person name="Pati A."/>
            <person name="Kyrpides N.C."/>
            <person name="Ivanova N."/>
            <person name="Detter J.C."/>
            <person name="Walston-Davenport K."/>
            <person name="Han S."/>
            <person name="Adams M.W."/>
            <person name="Kelly R.M."/>
        </authorList>
    </citation>
    <scope>NUCLEOTIDE SEQUENCE [LARGE SCALE GENOMIC DNA]</scope>
    <source>
        <strain evidence="6">DSM 18902 / VKM B-2412 / 2002</strain>
    </source>
</reference>
<sequence length="212" mass="24705">MPHLQIENLSYSYDGKKWILKDLNMSINKNEIIKIKGPNGSGKTTLLKILMGIIEDDKLIYSAYLDGKQVRFSDIKFKFSYVPDKIYLLENLSGFKNIKFFSYVFDDNEYIKKVYELCNLLNISTYLKQTVSEYSAGMKQKLFIAMMLAKKAELYLMDEPFNSLDTESKIILADIIFEMKKQDKSFVIVSHSDSDNLVYDRIIDLAQYKNQL</sequence>
<evidence type="ECO:0000313" key="6">
    <source>
        <dbReference type="Proteomes" id="UP000006835"/>
    </source>
</evidence>
<feature type="domain" description="ABC transporter" evidence="4">
    <location>
        <begin position="4"/>
        <end position="210"/>
    </location>
</feature>
<evidence type="ECO:0000256" key="2">
    <source>
        <dbReference type="ARBA" id="ARBA00022741"/>
    </source>
</evidence>
<dbReference type="SUPFAM" id="SSF52540">
    <property type="entry name" value="P-loop containing nucleoside triphosphate hydrolases"/>
    <property type="match status" value="1"/>
</dbReference>
<accession>E4SBQ8</accession>
<dbReference type="InterPro" id="IPR003439">
    <property type="entry name" value="ABC_transporter-like_ATP-bd"/>
</dbReference>
<protein>
    <submittedName>
        <fullName evidence="5">ABC transporter related protein</fullName>
    </submittedName>
</protein>
<keyword evidence="2" id="KW-0547">Nucleotide-binding</keyword>
<gene>
    <name evidence="5" type="ordered locus">Calkro_1321</name>
</gene>
<dbReference type="CDD" id="cd03230">
    <property type="entry name" value="ABC_DR_subfamily_A"/>
    <property type="match status" value="1"/>
</dbReference>
<dbReference type="PATRIC" id="fig|632348.3.peg.1399"/>
<dbReference type="GO" id="GO:0016887">
    <property type="term" value="F:ATP hydrolysis activity"/>
    <property type="evidence" value="ECO:0007669"/>
    <property type="project" value="InterPro"/>
</dbReference>
<dbReference type="InterPro" id="IPR027417">
    <property type="entry name" value="P-loop_NTPase"/>
</dbReference>
<dbReference type="InterPro" id="IPR003593">
    <property type="entry name" value="AAA+_ATPase"/>
</dbReference>